<name>A0A501QEH7_9FLAO</name>
<feature type="transmembrane region" description="Helical" evidence="1">
    <location>
        <begin position="109"/>
        <end position="126"/>
    </location>
</feature>
<dbReference type="RefSeq" id="WP_139999431.1">
    <property type="nucleotide sequence ID" value="NZ_VFJE01000051.1"/>
</dbReference>
<proteinExistence type="predicted"/>
<feature type="transmembrane region" description="Helical" evidence="1">
    <location>
        <begin position="160"/>
        <end position="177"/>
    </location>
</feature>
<sequence>MLGLILLLSITYGLSYFYHKSLSDTIGLIPNRKKMLYFLAGFLLVSTIALFNCFIESSLISAEWKLNNPINFSLLAKAAWYFFISVFTEELIFRGILLYILIEKIGAKKAVLVSAMIFGIYHWFSYGMFGSGIIPMLYIFFITTLAGYVWGIAFTKSKTLLLPLGFHFGWNLINSLFRKSQPYGEILYHQVNKATLSDLNNLFVSLFTGIFPSILMYLAVYLMFRKKKVL</sequence>
<dbReference type="PANTHER" id="PTHR39430:SF1">
    <property type="entry name" value="PROTEASE"/>
    <property type="match status" value="1"/>
</dbReference>
<protein>
    <submittedName>
        <fullName evidence="3">CPBP family intramembrane metalloprotease</fullName>
    </submittedName>
</protein>
<keyword evidence="3" id="KW-0482">Metalloprotease</keyword>
<dbReference type="Proteomes" id="UP000319175">
    <property type="component" value="Unassembled WGS sequence"/>
</dbReference>
<dbReference type="OrthoDB" id="193898at2"/>
<dbReference type="GO" id="GO:0080120">
    <property type="term" value="P:CAAX-box protein maturation"/>
    <property type="evidence" value="ECO:0007669"/>
    <property type="project" value="UniProtKB-ARBA"/>
</dbReference>
<comment type="caution">
    <text evidence="3">The sequence shown here is derived from an EMBL/GenBank/DDBJ whole genome shotgun (WGS) entry which is preliminary data.</text>
</comment>
<dbReference type="EMBL" id="VFJE01000051">
    <property type="protein sequence ID" value="TPD71230.1"/>
    <property type="molecule type" value="Genomic_DNA"/>
</dbReference>
<keyword evidence="1" id="KW-0812">Transmembrane</keyword>
<reference evidence="3 4" key="2">
    <citation type="submission" date="2019-06" db="EMBL/GenBank/DDBJ databases">
        <authorList>
            <person name="Seo Y."/>
        </authorList>
    </citation>
    <scope>NUCLEOTIDE SEQUENCE [LARGE SCALE GENOMIC DNA]</scope>
    <source>
        <strain evidence="3 4">MaA-Y11</strain>
    </source>
</reference>
<evidence type="ECO:0000256" key="1">
    <source>
        <dbReference type="SAM" id="Phobius"/>
    </source>
</evidence>
<feature type="domain" description="CAAX prenyl protease 2/Lysostaphin resistance protein A-like" evidence="2">
    <location>
        <begin position="74"/>
        <end position="173"/>
    </location>
</feature>
<keyword evidence="3" id="KW-0645">Protease</keyword>
<feature type="transmembrane region" description="Helical" evidence="1">
    <location>
        <begin position="202"/>
        <end position="224"/>
    </location>
</feature>
<reference evidence="3 4" key="1">
    <citation type="submission" date="2019-06" db="EMBL/GenBank/DDBJ databases">
        <title>Flavobacterium sp. MaA-Y11 from geoumgang.</title>
        <authorList>
            <person name="Jeong S."/>
        </authorList>
    </citation>
    <scope>NUCLEOTIDE SEQUENCE [LARGE SCALE GENOMIC DNA]</scope>
    <source>
        <strain evidence="3 4">MaA-Y11</strain>
    </source>
</reference>
<feature type="transmembrane region" description="Helical" evidence="1">
    <location>
        <begin position="80"/>
        <end position="102"/>
    </location>
</feature>
<dbReference type="PANTHER" id="PTHR39430">
    <property type="entry name" value="MEMBRANE-ASSOCIATED PROTEASE-RELATED"/>
    <property type="match status" value="1"/>
</dbReference>
<organism evidence="3 4">
    <name type="scientific">Flavobacterium microcysteis</name>
    <dbReference type="NCBI Taxonomy" id="2596891"/>
    <lineage>
        <taxon>Bacteria</taxon>
        <taxon>Pseudomonadati</taxon>
        <taxon>Bacteroidota</taxon>
        <taxon>Flavobacteriia</taxon>
        <taxon>Flavobacteriales</taxon>
        <taxon>Flavobacteriaceae</taxon>
        <taxon>Flavobacterium</taxon>
    </lineage>
</organism>
<dbReference type="GO" id="GO:0004175">
    <property type="term" value="F:endopeptidase activity"/>
    <property type="evidence" value="ECO:0007669"/>
    <property type="project" value="UniProtKB-ARBA"/>
</dbReference>
<dbReference type="AlphaFoldDB" id="A0A501QEH7"/>
<feature type="transmembrane region" description="Helical" evidence="1">
    <location>
        <begin position="36"/>
        <end position="60"/>
    </location>
</feature>
<evidence type="ECO:0000259" key="2">
    <source>
        <dbReference type="Pfam" id="PF02517"/>
    </source>
</evidence>
<keyword evidence="3" id="KW-0378">Hydrolase</keyword>
<evidence type="ECO:0000313" key="4">
    <source>
        <dbReference type="Proteomes" id="UP000319175"/>
    </source>
</evidence>
<dbReference type="Pfam" id="PF02517">
    <property type="entry name" value="Rce1-like"/>
    <property type="match status" value="1"/>
</dbReference>
<evidence type="ECO:0000313" key="3">
    <source>
        <dbReference type="EMBL" id="TPD71230.1"/>
    </source>
</evidence>
<dbReference type="InterPro" id="IPR003675">
    <property type="entry name" value="Rce1/LyrA-like_dom"/>
</dbReference>
<gene>
    <name evidence="3" type="ORF">FJA49_04850</name>
</gene>
<dbReference type="GO" id="GO:0008237">
    <property type="term" value="F:metallopeptidase activity"/>
    <property type="evidence" value="ECO:0007669"/>
    <property type="project" value="UniProtKB-KW"/>
</dbReference>
<keyword evidence="1" id="KW-0472">Membrane</keyword>
<keyword evidence="4" id="KW-1185">Reference proteome</keyword>
<dbReference type="GO" id="GO:0006508">
    <property type="term" value="P:proteolysis"/>
    <property type="evidence" value="ECO:0007669"/>
    <property type="project" value="UniProtKB-KW"/>
</dbReference>
<feature type="transmembrane region" description="Helical" evidence="1">
    <location>
        <begin position="132"/>
        <end position="153"/>
    </location>
</feature>
<keyword evidence="1" id="KW-1133">Transmembrane helix</keyword>
<accession>A0A501QEH7</accession>